<gene>
    <name evidence="3" type="primary">rutB_1</name>
    <name evidence="3" type="ORF">ROA7745_01287</name>
</gene>
<proteinExistence type="predicted"/>
<sequence length="223" mass="25187">MSNWKTAYRSFYYENAEEPDDLLLPPAETALLVIDIQNTYLEVPDDPVEAARWQPFFDRMNTQVIPNTVTLADWARKVGIEVIFARIACQKDDGRDRSLSQKKPGFNYLLLPKDREDSQMVPELTPQGDEITVLKTTDSALTGTNLRLILHNMGIRNVIVAGIFTDQCVSSSVRSLADESFNVVVVEDCCAAAMEDLHRRELEIINMIYCHVVQSEDVFATSP</sequence>
<evidence type="ECO:0000259" key="2">
    <source>
        <dbReference type="Pfam" id="PF00857"/>
    </source>
</evidence>
<dbReference type="GO" id="GO:0016787">
    <property type="term" value="F:hydrolase activity"/>
    <property type="evidence" value="ECO:0007669"/>
    <property type="project" value="UniProtKB-KW"/>
</dbReference>
<dbReference type="PANTHER" id="PTHR43540">
    <property type="entry name" value="PEROXYUREIDOACRYLATE/UREIDOACRYLATE AMIDOHYDROLASE-RELATED"/>
    <property type="match status" value="1"/>
</dbReference>
<dbReference type="CDD" id="cd00431">
    <property type="entry name" value="cysteine_hydrolases"/>
    <property type="match status" value="1"/>
</dbReference>
<name>A0A1X7BPM8_9RHOB</name>
<keyword evidence="1 3" id="KW-0378">Hydrolase</keyword>
<accession>A0A1X7BPM8</accession>
<dbReference type="RefSeq" id="WP_085799416.1">
    <property type="nucleotide sequence ID" value="NZ_FWXB01000003.1"/>
</dbReference>
<dbReference type="InterPro" id="IPR000868">
    <property type="entry name" value="Isochorismatase-like_dom"/>
</dbReference>
<dbReference type="EC" id="3.5.1.110" evidence="3"/>
<dbReference type="Proteomes" id="UP000193224">
    <property type="component" value="Unassembled WGS sequence"/>
</dbReference>
<evidence type="ECO:0000313" key="3">
    <source>
        <dbReference type="EMBL" id="SMC11474.1"/>
    </source>
</evidence>
<dbReference type="OrthoDB" id="9807387at2"/>
<dbReference type="InterPro" id="IPR036380">
    <property type="entry name" value="Isochorismatase-like_sf"/>
</dbReference>
<organism evidence="3 4">
    <name type="scientific">Roseovarius aestuarii</name>
    <dbReference type="NCBI Taxonomy" id="475083"/>
    <lineage>
        <taxon>Bacteria</taxon>
        <taxon>Pseudomonadati</taxon>
        <taxon>Pseudomonadota</taxon>
        <taxon>Alphaproteobacteria</taxon>
        <taxon>Rhodobacterales</taxon>
        <taxon>Roseobacteraceae</taxon>
        <taxon>Roseovarius</taxon>
    </lineage>
</organism>
<dbReference type="PANTHER" id="PTHR43540:SF1">
    <property type="entry name" value="ISOCHORISMATASE HYDROLASE"/>
    <property type="match status" value="1"/>
</dbReference>
<reference evidence="3 4" key="1">
    <citation type="submission" date="2017-03" db="EMBL/GenBank/DDBJ databases">
        <authorList>
            <person name="Afonso C.L."/>
            <person name="Miller P.J."/>
            <person name="Scott M.A."/>
            <person name="Spackman E."/>
            <person name="Goraichik I."/>
            <person name="Dimitrov K.M."/>
            <person name="Suarez D.L."/>
            <person name="Swayne D.E."/>
        </authorList>
    </citation>
    <scope>NUCLEOTIDE SEQUENCE [LARGE SCALE GENOMIC DNA]</scope>
    <source>
        <strain evidence="3 4">CECT 7745</strain>
    </source>
</reference>
<dbReference type="Gene3D" id="3.40.50.850">
    <property type="entry name" value="Isochorismatase-like"/>
    <property type="match status" value="1"/>
</dbReference>
<dbReference type="AlphaFoldDB" id="A0A1X7BPM8"/>
<dbReference type="InterPro" id="IPR050272">
    <property type="entry name" value="Isochorismatase-like_hydrls"/>
</dbReference>
<dbReference type="Pfam" id="PF00857">
    <property type="entry name" value="Isochorismatase"/>
    <property type="match status" value="1"/>
</dbReference>
<dbReference type="EMBL" id="FWXB01000003">
    <property type="protein sequence ID" value="SMC11474.1"/>
    <property type="molecule type" value="Genomic_DNA"/>
</dbReference>
<evidence type="ECO:0000256" key="1">
    <source>
        <dbReference type="ARBA" id="ARBA00022801"/>
    </source>
</evidence>
<feature type="domain" description="Isochorismatase-like" evidence="2">
    <location>
        <begin position="29"/>
        <end position="216"/>
    </location>
</feature>
<dbReference type="SUPFAM" id="SSF52499">
    <property type="entry name" value="Isochorismatase-like hydrolases"/>
    <property type="match status" value="1"/>
</dbReference>
<protein>
    <submittedName>
        <fullName evidence="3">Peroxyureidoacrylate/ureidoacrylate amidohydrolase RutB</fullName>
        <ecNumber evidence="3">3.5.1.110</ecNumber>
    </submittedName>
</protein>
<evidence type="ECO:0000313" key="4">
    <source>
        <dbReference type="Proteomes" id="UP000193224"/>
    </source>
</evidence>
<keyword evidence="4" id="KW-1185">Reference proteome</keyword>